<organism evidence="2 3">
    <name type="scientific">Curtobacterium poinsettiae</name>
    <dbReference type="NCBI Taxonomy" id="159612"/>
    <lineage>
        <taxon>Bacteria</taxon>
        <taxon>Bacillati</taxon>
        <taxon>Actinomycetota</taxon>
        <taxon>Actinomycetes</taxon>
        <taxon>Micrococcales</taxon>
        <taxon>Microbacteriaceae</taxon>
        <taxon>Curtobacterium</taxon>
    </lineage>
</organism>
<keyword evidence="1" id="KW-1133">Transmembrane helix</keyword>
<keyword evidence="1" id="KW-0812">Transmembrane</keyword>
<feature type="transmembrane region" description="Helical" evidence="1">
    <location>
        <begin position="31"/>
        <end position="47"/>
    </location>
</feature>
<dbReference type="RefSeq" id="WP_214519386.1">
    <property type="nucleotide sequence ID" value="NZ_CP104934.1"/>
</dbReference>
<keyword evidence="3" id="KW-1185">Reference proteome</keyword>
<dbReference type="Proteomes" id="UP001207276">
    <property type="component" value="Unassembled WGS sequence"/>
</dbReference>
<keyword evidence="1" id="KW-0472">Membrane</keyword>
<reference evidence="2 3" key="1">
    <citation type="submission" date="2022-11" db="EMBL/GenBank/DDBJ databases">
        <title>Taxonomy of Curtobacterium flaccumfaciens.</title>
        <authorList>
            <person name="Osdaghi E."/>
            <person name="Taghavi S.M."/>
            <person name="Hamidizade M."/>
            <person name="Abachi H."/>
            <person name="Fazliarab A."/>
            <person name="Baeyen S."/>
            <person name="Portier P."/>
            <person name="Van Vaerenbergh J."/>
            <person name="Jacques M.-A."/>
        </authorList>
    </citation>
    <scope>NUCLEOTIDE SEQUENCE [LARGE SCALE GENOMIC DNA]</scope>
    <source>
        <strain evidence="2 3">LMG 3715</strain>
    </source>
</reference>
<comment type="caution">
    <text evidence="2">The sequence shown here is derived from an EMBL/GenBank/DDBJ whole genome shotgun (WGS) entry which is preliminary data.</text>
</comment>
<dbReference type="EMBL" id="JAPJDE010000006">
    <property type="protein sequence ID" value="MCX2850292.1"/>
    <property type="molecule type" value="Genomic_DNA"/>
</dbReference>
<evidence type="ECO:0000256" key="1">
    <source>
        <dbReference type="SAM" id="Phobius"/>
    </source>
</evidence>
<gene>
    <name evidence="2" type="ORF">ORG12_16560</name>
</gene>
<protein>
    <submittedName>
        <fullName evidence="2">Uncharacterized protein</fullName>
    </submittedName>
</protein>
<name>A0ABT3S635_9MICO</name>
<proteinExistence type="predicted"/>
<evidence type="ECO:0000313" key="3">
    <source>
        <dbReference type="Proteomes" id="UP001207276"/>
    </source>
</evidence>
<sequence>MATWGKSGTQRFAAVASGSSNRGRRRRLRRVVWVPLAIGCAVLTLAGCAEDEPPAVYPDVRWVGAAPSGPLEKDPWVRAVRAELEAEAVARNRNDFSIPELAHSATPSYIDRLASVAMETLRQNHDTDLFAGPWPFAPTEVELGNGNNGEDVAAVRGCKARNWTMTPGRSLGSLDAGYGVEYRLERDGNGVVRVDSIAGLPNCDGRVPLRVAMFDPVPEPSSVTDVNELVRPDGTTVGRPRR</sequence>
<evidence type="ECO:0000313" key="2">
    <source>
        <dbReference type="EMBL" id="MCX2850292.1"/>
    </source>
</evidence>
<accession>A0ABT3S635</accession>